<organism evidence="3 4">
    <name type="scientific">Suillus placidus</name>
    <dbReference type="NCBI Taxonomy" id="48579"/>
    <lineage>
        <taxon>Eukaryota</taxon>
        <taxon>Fungi</taxon>
        <taxon>Dikarya</taxon>
        <taxon>Basidiomycota</taxon>
        <taxon>Agaricomycotina</taxon>
        <taxon>Agaricomycetes</taxon>
        <taxon>Agaricomycetidae</taxon>
        <taxon>Boletales</taxon>
        <taxon>Suillineae</taxon>
        <taxon>Suillaceae</taxon>
        <taxon>Suillus</taxon>
    </lineage>
</organism>
<accession>A0A9P7A2J5</accession>
<keyword evidence="1" id="KW-0863">Zinc-finger</keyword>
<dbReference type="GO" id="GO:0008270">
    <property type="term" value="F:zinc ion binding"/>
    <property type="evidence" value="ECO:0007669"/>
    <property type="project" value="UniProtKB-KW"/>
</dbReference>
<evidence type="ECO:0000259" key="2">
    <source>
        <dbReference type="PROSITE" id="PS50157"/>
    </source>
</evidence>
<gene>
    <name evidence="3" type="ORF">EV702DRAFT_963819</name>
</gene>
<dbReference type="EMBL" id="JABBWD010000008">
    <property type="protein sequence ID" value="KAG1780582.1"/>
    <property type="molecule type" value="Genomic_DNA"/>
</dbReference>
<feature type="domain" description="C2H2-type" evidence="2">
    <location>
        <begin position="91"/>
        <end position="122"/>
    </location>
</feature>
<dbReference type="OrthoDB" id="6910977at2759"/>
<dbReference type="AlphaFoldDB" id="A0A9P7A2J5"/>
<evidence type="ECO:0000313" key="3">
    <source>
        <dbReference type="EMBL" id="KAG1780582.1"/>
    </source>
</evidence>
<keyword evidence="1" id="KW-0862">Zinc</keyword>
<dbReference type="Proteomes" id="UP000714275">
    <property type="component" value="Unassembled WGS sequence"/>
</dbReference>
<proteinExistence type="predicted"/>
<keyword evidence="1" id="KW-0479">Metal-binding</keyword>
<keyword evidence="4" id="KW-1185">Reference proteome</keyword>
<dbReference type="PROSITE" id="PS50157">
    <property type="entry name" value="ZINC_FINGER_C2H2_2"/>
    <property type="match status" value="1"/>
</dbReference>
<sequence length="147" mass="16130">MEIDDHKCGWSATVAKDLPAGLRCVRACEWTDQPCGLYVEMNKKCVADHLLYWHGVHAEPGAKAHCKFKGCPDSVASLGRHVTTVHYAMCSKCDYCGEEFSRSDAVARHYKGCESVQSARKSAGDTFKLQPAKTIIHGYIVPAQGAK</sequence>
<name>A0A9P7A2J5_9AGAM</name>
<evidence type="ECO:0000313" key="4">
    <source>
        <dbReference type="Proteomes" id="UP000714275"/>
    </source>
</evidence>
<evidence type="ECO:0000256" key="1">
    <source>
        <dbReference type="PROSITE-ProRule" id="PRU00042"/>
    </source>
</evidence>
<reference evidence="3" key="1">
    <citation type="journal article" date="2020" name="New Phytol.">
        <title>Comparative genomics reveals dynamic genome evolution in host specialist ectomycorrhizal fungi.</title>
        <authorList>
            <person name="Lofgren L.A."/>
            <person name="Nguyen N.H."/>
            <person name="Vilgalys R."/>
            <person name="Ruytinx J."/>
            <person name="Liao H.L."/>
            <person name="Branco S."/>
            <person name="Kuo A."/>
            <person name="LaButti K."/>
            <person name="Lipzen A."/>
            <person name="Andreopoulos W."/>
            <person name="Pangilinan J."/>
            <person name="Riley R."/>
            <person name="Hundley H."/>
            <person name="Na H."/>
            <person name="Barry K."/>
            <person name="Grigoriev I.V."/>
            <person name="Stajich J.E."/>
            <person name="Kennedy P.G."/>
        </authorList>
    </citation>
    <scope>NUCLEOTIDE SEQUENCE</scope>
    <source>
        <strain evidence="3">DOB743</strain>
    </source>
</reference>
<comment type="caution">
    <text evidence="3">The sequence shown here is derived from an EMBL/GenBank/DDBJ whole genome shotgun (WGS) entry which is preliminary data.</text>
</comment>
<dbReference type="InterPro" id="IPR013087">
    <property type="entry name" value="Znf_C2H2_type"/>
</dbReference>
<protein>
    <recommendedName>
        <fullName evidence="2">C2H2-type domain-containing protein</fullName>
    </recommendedName>
</protein>